<proteinExistence type="predicted"/>
<dbReference type="PATRIC" id="fig|1178482.3.peg.4178"/>
<dbReference type="Proteomes" id="UP000019113">
    <property type="component" value="Unassembled WGS sequence"/>
</dbReference>
<dbReference type="EMBL" id="AVBC01000068">
    <property type="protein sequence ID" value="ERL49177.1"/>
    <property type="molecule type" value="Genomic_DNA"/>
</dbReference>
<evidence type="ECO:0000313" key="2">
    <source>
        <dbReference type="EMBL" id="ERL49177.1"/>
    </source>
</evidence>
<reference evidence="2 3" key="1">
    <citation type="submission" date="2013-08" db="EMBL/GenBank/DDBJ databases">
        <title>draft genome of Halomonas huanghegensis, strain BJGMM-B45T.</title>
        <authorList>
            <person name="Miao C."/>
            <person name="Wan Y."/>
            <person name="Jin W."/>
        </authorList>
    </citation>
    <scope>NUCLEOTIDE SEQUENCE [LARGE SCALE GENOMIC DNA]</scope>
    <source>
        <strain evidence="2 3">BJGMM-B45</strain>
    </source>
</reference>
<protein>
    <recommendedName>
        <fullName evidence="4">TauD/TfdA-like domain-containing protein</fullName>
    </recommendedName>
</protein>
<name>W1N0Q6_9GAMM</name>
<evidence type="ECO:0000256" key="1">
    <source>
        <dbReference type="ARBA" id="ARBA00023002"/>
    </source>
</evidence>
<dbReference type="AlphaFoldDB" id="W1N0Q6"/>
<dbReference type="eggNOG" id="ENOG502Z9NB">
    <property type="taxonomic scope" value="Bacteria"/>
</dbReference>
<sequence>MAQSSSLHNHSLLMAAAGGPQKQGADIIAKASALELRQMMTPGQGDLIDAYAEGLLSYLVFDGMQNVNNSQPPSLLEPLEKAEISSDVLYLASRSQILLEVVRNRAFAYDIDNEGKIVRVVANYKGGGSESLEREPADIELSSHSGLELGPHTEAPYWCSFNSENGHSPAPSTLILSALWNPLKEPTTIIPIDSVLQSIGAINALALTSKSFKFTRSDSFVDEKGEDGNGVSILDYSASNGFAIRYNSYRFSVVEDAPIMIRDSYSKFISAMGSAQHEKIVLNQNTAVLINNYRSLHCRDVIKDNRRLLVRLFGYCMKAAPIVLNESPMIVKG</sequence>
<evidence type="ECO:0000313" key="3">
    <source>
        <dbReference type="Proteomes" id="UP000019113"/>
    </source>
</evidence>
<comment type="caution">
    <text evidence="2">The sequence shown here is derived from an EMBL/GenBank/DDBJ whole genome shotgun (WGS) entry which is preliminary data.</text>
</comment>
<dbReference type="Gene3D" id="3.60.130.10">
    <property type="entry name" value="Clavaminate synthase-like"/>
    <property type="match status" value="1"/>
</dbReference>
<gene>
    <name evidence="2" type="ORF">BJB45_07840</name>
</gene>
<keyword evidence="1" id="KW-0560">Oxidoreductase</keyword>
<keyword evidence="3" id="KW-1185">Reference proteome</keyword>
<evidence type="ECO:0008006" key="4">
    <source>
        <dbReference type="Google" id="ProtNLM"/>
    </source>
</evidence>
<organism evidence="2 3">
    <name type="scientific">Halomonas huangheensis</name>
    <dbReference type="NCBI Taxonomy" id="1178482"/>
    <lineage>
        <taxon>Bacteria</taxon>
        <taxon>Pseudomonadati</taxon>
        <taxon>Pseudomonadota</taxon>
        <taxon>Gammaproteobacteria</taxon>
        <taxon>Oceanospirillales</taxon>
        <taxon>Halomonadaceae</taxon>
        <taxon>Halomonas</taxon>
    </lineage>
</organism>
<accession>W1N0Q6</accession>
<dbReference type="GO" id="GO:0016706">
    <property type="term" value="F:2-oxoglutarate-dependent dioxygenase activity"/>
    <property type="evidence" value="ECO:0007669"/>
    <property type="project" value="UniProtKB-ARBA"/>
</dbReference>
<dbReference type="InterPro" id="IPR042098">
    <property type="entry name" value="TauD-like_sf"/>
</dbReference>
<dbReference type="SUPFAM" id="SSF51197">
    <property type="entry name" value="Clavaminate synthase-like"/>
    <property type="match status" value="1"/>
</dbReference>